<keyword evidence="3" id="KW-1185">Reference proteome</keyword>
<dbReference type="EMBL" id="CP054705">
    <property type="protein sequence ID" value="QQK76659.1"/>
    <property type="molecule type" value="Genomic_DNA"/>
</dbReference>
<dbReference type="Proteomes" id="UP000595823">
    <property type="component" value="Chromosome"/>
</dbReference>
<protein>
    <submittedName>
        <fullName evidence="2">RidA family protein</fullName>
    </submittedName>
</protein>
<proteinExistence type="predicted"/>
<organism evidence="2 3">
    <name type="scientific">Salicibibacter cibarius</name>
    <dbReference type="NCBI Taxonomy" id="2743000"/>
    <lineage>
        <taxon>Bacteria</taxon>
        <taxon>Bacillati</taxon>
        <taxon>Bacillota</taxon>
        <taxon>Bacilli</taxon>
        <taxon>Bacillales</taxon>
        <taxon>Bacillaceae</taxon>
        <taxon>Salicibibacter</taxon>
    </lineage>
</organism>
<gene>
    <name evidence="2" type="ORF">HUG15_14525</name>
</gene>
<dbReference type="Pfam" id="PF14588">
    <property type="entry name" value="YjgF_endoribonc"/>
    <property type="match status" value="1"/>
</dbReference>
<sequence length="153" mass="16745">MTIEQQLDQLNIKIPQAPKPAAAYVPAKKVGNIIYISGQDCRKDGELIKAGKLEQDADIEEGYQAARQCMINLLAVLKSEVGDLEQVEQIVKLLGFINSAEGFVKQPYVMDGASDLLEEVFGERGKHARSAIAANELPFNTSVEIEMIAELKA</sequence>
<dbReference type="CDD" id="cd02199">
    <property type="entry name" value="YjgF_YER057c_UK114_like_1"/>
    <property type="match status" value="1"/>
</dbReference>
<dbReference type="SUPFAM" id="SSF55298">
    <property type="entry name" value="YjgF-like"/>
    <property type="match status" value="1"/>
</dbReference>
<evidence type="ECO:0000259" key="1">
    <source>
        <dbReference type="Pfam" id="PF14588"/>
    </source>
</evidence>
<dbReference type="RefSeq" id="WP_200123787.1">
    <property type="nucleotide sequence ID" value="NZ_CP054705.1"/>
</dbReference>
<feature type="domain" description="Endoribonuclease L-PSP/chorismate mutase-like" evidence="1">
    <location>
        <begin position="12"/>
        <end position="151"/>
    </location>
</feature>
<accession>A0A7T6Z4B1</accession>
<reference evidence="2 3" key="1">
    <citation type="submission" date="2020-06" db="EMBL/GenBank/DDBJ databases">
        <title>Genomic analysis of Salicibibacter sp. NKC5-3.</title>
        <authorList>
            <person name="Oh Y.J."/>
        </authorList>
    </citation>
    <scope>NUCLEOTIDE SEQUENCE [LARGE SCALE GENOMIC DNA]</scope>
    <source>
        <strain evidence="2 3">NKC5-3</strain>
    </source>
</reference>
<dbReference type="PANTHER" id="PTHR43760:SF1">
    <property type="entry name" value="ENDORIBONUCLEASE L-PSP_CHORISMATE MUTASE-LIKE DOMAIN-CONTAINING PROTEIN"/>
    <property type="match status" value="1"/>
</dbReference>
<evidence type="ECO:0000313" key="2">
    <source>
        <dbReference type="EMBL" id="QQK76659.1"/>
    </source>
</evidence>
<dbReference type="InterPro" id="IPR013813">
    <property type="entry name" value="Endoribo_LPSP/chorism_mut-like"/>
</dbReference>
<dbReference type="KEGG" id="scia:HUG15_14525"/>
<dbReference type="AlphaFoldDB" id="A0A7T6Z4B1"/>
<dbReference type="Gene3D" id="3.30.1330.40">
    <property type="entry name" value="RutC-like"/>
    <property type="match status" value="1"/>
</dbReference>
<dbReference type="PANTHER" id="PTHR43760">
    <property type="entry name" value="ENDORIBONUCLEASE-RELATED"/>
    <property type="match status" value="1"/>
</dbReference>
<dbReference type="InterPro" id="IPR035959">
    <property type="entry name" value="RutC-like_sf"/>
</dbReference>
<name>A0A7T6Z4B1_9BACI</name>
<evidence type="ECO:0000313" key="3">
    <source>
        <dbReference type="Proteomes" id="UP000595823"/>
    </source>
</evidence>